<feature type="non-terminal residue" evidence="1">
    <location>
        <position position="1"/>
    </location>
</feature>
<gene>
    <name evidence="1" type="ORF">XENOCAPTIV_015588</name>
</gene>
<dbReference type="Proteomes" id="UP001434883">
    <property type="component" value="Unassembled WGS sequence"/>
</dbReference>
<dbReference type="EMBL" id="JAHRIN010075653">
    <property type="protein sequence ID" value="MEQ2217086.1"/>
    <property type="molecule type" value="Genomic_DNA"/>
</dbReference>
<reference evidence="1 2" key="1">
    <citation type="submission" date="2021-06" db="EMBL/GenBank/DDBJ databases">
        <authorList>
            <person name="Palmer J.M."/>
        </authorList>
    </citation>
    <scope>NUCLEOTIDE SEQUENCE [LARGE SCALE GENOMIC DNA]</scope>
    <source>
        <strain evidence="1 2">XC_2019</strain>
        <tissue evidence="1">Muscle</tissue>
    </source>
</reference>
<accession>A0ABV0SB26</accession>
<keyword evidence="2" id="KW-1185">Reference proteome</keyword>
<evidence type="ECO:0000313" key="1">
    <source>
        <dbReference type="EMBL" id="MEQ2217086.1"/>
    </source>
</evidence>
<comment type="caution">
    <text evidence="1">The sequence shown here is derived from an EMBL/GenBank/DDBJ whole genome shotgun (WGS) entry which is preliminary data.</text>
</comment>
<organism evidence="1 2">
    <name type="scientific">Xenoophorus captivus</name>
    <dbReference type="NCBI Taxonomy" id="1517983"/>
    <lineage>
        <taxon>Eukaryota</taxon>
        <taxon>Metazoa</taxon>
        <taxon>Chordata</taxon>
        <taxon>Craniata</taxon>
        <taxon>Vertebrata</taxon>
        <taxon>Euteleostomi</taxon>
        <taxon>Actinopterygii</taxon>
        <taxon>Neopterygii</taxon>
        <taxon>Teleostei</taxon>
        <taxon>Neoteleostei</taxon>
        <taxon>Acanthomorphata</taxon>
        <taxon>Ovalentaria</taxon>
        <taxon>Atherinomorphae</taxon>
        <taxon>Cyprinodontiformes</taxon>
        <taxon>Goodeidae</taxon>
        <taxon>Xenoophorus</taxon>
    </lineage>
</organism>
<proteinExistence type="predicted"/>
<evidence type="ECO:0000313" key="2">
    <source>
        <dbReference type="Proteomes" id="UP001434883"/>
    </source>
</evidence>
<sequence>ELIDKRKAIMVYLAAISACHGQAHHKAASLSLDCGSDCVILYKPGASAPGGPTCSFHPWYGCVLGPLRGCVYPGHLCSGKLVFSARLCSILEVGRLSSKCCLCCFKPWVFTGTVWSQLSAGGR</sequence>
<name>A0ABV0SB26_9TELE</name>
<protein>
    <submittedName>
        <fullName evidence="1">Uncharacterized protein</fullName>
    </submittedName>
</protein>